<dbReference type="Proteomes" id="UP001549204">
    <property type="component" value="Unassembled WGS sequence"/>
</dbReference>
<dbReference type="RefSeq" id="WP_354494046.1">
    <property type="nucleotide sequence ID" value="NZ_JBEPMC010000012.1"/>
</dbReference>
<feature type="domain" description="N-acetyltransferase" evidence="1">
    <location>
        <begin position="55"/>
        <end position="194"/>
    </location>
</feature>
<dbReference type="CDD" id="cd04301">
    <property type="entry name" value="NAT_SF"/>
    <property type="match status" value="1"/>
</dbReference>
<dbReference type="Pfam" id="PF13508">
    <property type="entry name" value="Acetyltransf_7"/>
    <property type="match status" value="1"/>
</dbReference>
<dbReference type="InterPro" id="IPR052523">
    <property type="entry name" value="Trichothecene_AcTrans"/>
</dbReference>
<dbReference type="EMBL" id="JBEPMC010000012">
    <property type="protein sequence ID" value="MET3582517.1"/>
    <property type="molecule type" value="Genomic_DNA"/>
</dbReference>
<proteinExistence type="predicted"/>
<organism evidence="2 3">
    <name type="scientific">Mesorhizobium robiniae</name>
    <dbReference type="NCBI Taxonomy" id="559315"/>
    <lineage>
        <taxon>Bacteria</taxon>
        <taxon>Pseudomonadati</taxon>
        <taxon>Pseudomonadota</taxon>
        <taxon>Alphaproteobacteria</taxon>
        <taxon>Hyphomicrobiales</taxon>
        <taxon>Phyllobacteriaceae</taxon>
        <taxon>Mesorhizobium</taxon>
    </lineage>
</organism>
<dbReference type="PANTHER" id="PTHR42791:SF1">
    <property type="entry name" value="N-ACETYLTRANSFERASE DOMAIN-CONTAINING PROTEIN"/>
    <property type="match status" value="1"/>
</dbReference>
<name>A0ABV2GWW9_9HYPH</name>
<evidence type="ECO:0000313" key="3">
    <source>
        <dbReference type="Proteomes" id="UP001549204"/>
    </source>
</evidence>
<comment type="caution">
    <text evidence="2">The sequence shown here is derived from an EMBL/GenBank/DDBJ whole genome shotgun (WGS) entry which is preliminary data.</text>
</comment>
<dbReference type="Gene3D" id="3.40.630.30">
    <property type="match status" value="1"/>
</dbReference>
<dbReference type="InterPro" id="IPR000182">
    <property type="entry name" value="GNAT_dom"/>
</dbReference>
<gene>
    <name evidence="2" type="ORF">ABID19_005579</name>
</gene>
<sequence length="194" mass="21133">MKSPTVRVMAAADEDSAVEIIVLAFAADPMARWTWPHAHPYLAAMPRMARAFGRKAFSNGSAFCTDGYAGTALWLPPGVHSDEEELGAVLESTVESSLAPETAAIFEQMATYHPTEPHWYLPLIGVDPAHQGEGHGDALMAYALAQCDRDHAPAYLESSNPRNISFYQRHGFESLGAIQVGSSPTLIPMLRRPR</sequence>
<keyword evidence="3" id="KW-1185">Reference proteome</keyword>
<evidence type="ECO:0000259" key="1">
    <source>
        <dbReference type="PROSITE" id="PS51186"/>
    </source>
</evidence>
<accession>A0ABV2GWW9</accession>
<protein>
    <submittedName>
        <fullName evidence="2">Ribosomal protein S18 acetylase RimI-like enzyme</fullName>
    </submittedName>
</protein>
<evidence type="ECO:0000313" key="2">
    <source>
        <dbReference type="EMBL" id="MET3582517.1"/>
    </source>
</evidence>
<dbReference type="PROSITE" id="PS51186">
    <property type="entry name" value="GNAT"/>
    <property type="match status" value="1"/>
</dbReference>
<dbReference type="InterPro" id="IPR016181">
    <property type="entry name" value="Acyl_CoA_acyltransferase"/>
</dbReference>
<reference evidence="2 3" key="1">
    <citation type="submission" date="2024-06" db="EMBL/GenBank/DDBJ databases">
        <title>Genomic Encyclopedia of Type Strains, Phase IV (KMG-IV): sequencing the most valuable type-strain genomes for metagenomic binning, comparative biology and taxonomic classification.</title>
        <authorList>
            <person name="Goeker M."/>
        </authorList>
    </citation>
    <scope>NUCLEOTIDE SEQUENCE [LARGE SCALE GENOMIC DNA]</scope>
    <source>
        <strain evidence="2 3">DSM 100022</strain>
    </source>
</reference>
<dbReference type="SUPFAM" id="SSF55729">
    <property type="entry name" value="Acyl-CoA N-acyltransferases (Nat)"/>
    <property type="match status" value="1"/>
</dbReference>
<dbReference type="PANTHER" id="PTHR42791">
    <property type="entry name" value="GNAT FAMILY ACETYLTRANSFERASE"/>
    <property type="match status" value="1"/>
</dbReference>